<dbReference type="InterPro" id="IPR002347">
    <property type="entry name" value="SDR_fam"/>
</dbReference>
<sequence length="232" mass="25249">MNPLVIITGVGPGTGSAMVRRFHDGGYQVAMLARTAERLSDLERELPNAFAVPCDVADPAALAAALETIEQRAGAPKVVIHNAVGGAFGNFLDIEPEVLQQNFQINVMALLQLARWAAPRMEVAGGGALLVTGNTAAYRGKAAFAGFAPSKAAQRVLTECIAREMGPRGVHASFMMIDAVIDLPWTRARFADKPDDFFIRPSDIAEEVWHVTHQPRSAWSFLTELRPFREPW</sequence>
<proteinExistence type="predicted"/>
<dbReference type="PRINTS" id="PR00081">
    <property type="entry name" value="GDHRDH"/>
</dbReference>
<dbReference type="PANTHER" id="PTHR43431:SF7">
    <property type="entry name" value="OXIDOREDUCTASE, SHORT CHAIN DEHYDROGENASE_REDUCTASE FAMILY (AFU_ORTHOLOGUE AFUA_5G14000)"/>
    <property type="match status" value="1"/>
</dbReference>
<reference evidence="1" key="1">
    <citation type="submission" date="2016-04" db="EMBL/GenBank/DDBJ databases">
        <title>Fast-growing isolate from the root nodules of Vavilovia formosa.</title>
        <authorList>
            <person name="Kimeklis A."/>
            <person name="Safronova V."/>
            <person name="Belimov A."/>
            <person name="Andronov E."/>
        </authorList>
    </citation>
    <scope>NUCLEOTIDE SEQUENCE [LARGE SCALE GENOMIC DNA]</scope>
    <source>
        <strain evidence="1">Vaf-46</strain>
    </source>
</reference>
<dbReference type="AlphaFoldDB" id="A0A179BHT8"/>
<name>A0A179BHT8_RHILE</name>
<accession>A0A179BHT8</accession>
<dbReference type="InterPro" id="IPR036291">
    <property type="entry name" value="NAD(P)-bd_dom_sf"/>
</dbReference>
<comment type="caution">
    <text evidence="1">The sequence shown here is derived from an EMBL/GenBank/DDBJ whole genome shotgun (WGS) entry which is preliminary data.</text>
</comment>
<organism evidence="1">
    <name type="scientific">Rhizobium leguminosarum</name>
    <dbReference type="NCBI Taxonomy" id="384"/>
    <lineage>
        <taxon>Bacteria</taxon>
        <taxon>Pseudomonadati</taxon>
        <taxon>Pseudomonadota</taxon>
        <taxon>Alphaproteobacteria</taxon>
        <taxon>Hyphomicrobiales</taxon>
        <taxon>Rhizobiaceae</taxon>
        <taxon>Rhizobium/Agrobacterium group</taxon>
        <taxon>Rhizobium</taxon>
    </lineage>
</organism>
<evidence type="ECO:0000313" key="1">
    <source>
        <dbReference type="EMBL" id="OAP90899.1"/>
    </source>
</evidence>
<dbReference type="SUPFAM" id="SSF51735">
    <property type="entry name" value="NAD(P)-binding Rossmann-fold domains"/>
    <property type="match status" value="1"/>
</dbReference>
<dbReference type="EMBL" id="LWBS01000415">
    <property type="protein sequence ID" value="OAP90899.1"/>
    <property type="molecule type" value="Genomic_DNA"/>
</dbReference>
<dbReference type="Pfam" id="PF00106">
    <property type="entry name" value="adh_short"/>
    <property type="match status" value="1"/>
</dbReference>
<dbReference type="PANTHER" id="PTHR43431">
    <property type="entry name" value="OXIDOREDUCTASE, SHORT CHAIN DEHYDROGENASE/REDUCTASE FAMILY (AFU_ORTHOLOGUE AFUA_5G14000)"/>
    <property type="match status" value="1"/>
</dbReference>
<dbReference type="Gene3D" id="3.40.50.720">
    <property type="entry name" value="NAD(P)-binding Rossmann-like Domain"/>
    <property type="match status" value="1"/>
</dbReference>
<protein>
    <submittedName>
        <fullName evidence="1">Short-chain dehydrogenase</fullName>
    </submittedName>
</protein>
<gene>
    <name evidence="1" type="ORF">A4U53_28770</name>
</gene>